<dbReference type="InterPro" id="IPR023346">
    <property type="entry name" value="Lysozyme-like_dom_sf"/>
</dbReference>
<keyword evidence="12" id="KW-0573">Peptidoglycan synthesis</keyword>
<keyword evidence="14" id="KW-0511">Multifunctional enzyme</keyword>
<keyword evidence="10" id="KW-0378">Hydrolase</keyword>
<evidence type="ECO:0000256" key="11">
    <source>
        <dbReference type="ARBA" id="ARBA00022960"/>
    </source>
</evidence>
<comment type="catalytic activity">
    <reaction evidence="16">
        <text>Preferential cleavage: (Ac)2-L-Lys-D-Ala-|-D-Ala. Also transpeptidation of peptidyl-alanyl moieties that are N-acyl substituents of D-alanine.</text>
        <dbReference type="EC" id="3.4.16.4"/>
    </reaction>
</comment>
<evidence type="ECO:0000313" key="22">
    <source>
        <dbReference type="Proteomes" id="UP000478208"/>
    </source>
</evidence>
<keyword evidence="15" id="KW-0961">Cell wall biogenesis/degradation</keyword>
<evidence type="ECO:0000256" key="8">
    <source>
        <dbReference type="ARBA" id="ARBA00022676"/>
    </source>
</evidence>
<dbReference type="SUPFAM" id="SSF56601">
    <property type="entry name" value="beta-lactamase/transpeptidase-like"/>
    <property type="match status" value="1"/>
</dbReference>
<evidence type="ECO:0000256" key="18">
    <source>
        <dbReference type="SAM" id="Phobius"/>
    </source>
</evidence>
<proteinExistence type="inferred from homology"/>
<keyword evidence="22" id="KW-1185">Reference proteome</keyword>
<sequence>MAKKKITQSKKETLDFTKYIRWFWILFLCGIIANVLLFLFASWGFLGEMPDHTKLENPETNLATEIISSDNQTLGKFYFNDNRTPVDYDELPQNIIDALIATEDVRFYEHSGIDGRGTLRAISKLGSGGGASTITQQLAKNLFTKKVSKNIIERLSQKVREWIIAIRLERQYTKEEIIAQYLNIVDFNNNADGIRSAARIYFGKEPMELDIKESAMIVGMLKNPSLYNPRAHKNPVGTKNRRNVVLAQMSKYDKLSESIKDSLQNTELDLNYSPESHREGIATYFREYLRSFMKEWTNKEENKKPDGSKYDIYSDGLKVYTTIDSRMQQYAEDAIAQHMPRLQAEFDNQNTPDRNKTAPFLDLTKAEETKLMNDGMKRGERWRILKNQGKSDKEIRASFQKPTAMKVFKWINGKPGEVDTIMKPIDSMRYYKSFLRPGMMSMDPLTGHVKAWVGGMNYKHFQYDMVKQGKRQVGSTFKPFVYATAIDQLQFSPCDSFPRTQITIEANKFGNPEPWTVKNSDGKYSGKQTLKDALASSTNTVTARLMNEIGPQPVVEMAKKLGITSEILPVPAIALGTPDISIYEMVAAYSTFANKGVYNKPVMVTRIEDKNGTVLYQFKPESKDVLSEEVAYVTVNLMEGVTQAGSGKRLRHNSDWLAKSSVYKEVMTGYPYELKNPIAGKTGTTQNQSDGWFMGMVPNLVTGVWVGAEDRAAHFKSIHYGQGASMALPIWGLYMKACYADKTLDVSDGKFEKPSELNIDIDCEARDEGDIGGTLGAEDEIEVDF</sequence>
<keyword evidence="13 18" id="KW-0472">Membrane</keyword>
<dbReference type="RefSeq" id="WP_157364085.1">
    <property type="nucleotide sequence ID" value="NZ_WOWS01000004.1"/>
</dbReference>
<feature type="transmembrane region" description="Helical" evidence="18">
    <location>
        <begin position="21"/>
        <end position="46"/>
    </location>
</feature>
<dbReference type="GO" id="GO:0005886">
    <property type="term" value="C:plasma membrane"/>
    <property type="evidence" value="ECO:0007669"/>
    <property type="project" value="UniProtKB-SubCell"/>
</dbReference>
<evidence type="ECO:0000256" key="3">
    <source>
        <dbReference type="ARBA" id="ARBA00007090"/>
    </source>
</evidence>
<organism evidence="21 22">
    <name type="scientific">Winogradskyella endarachnes</name>
    <dbReference type="NCBI Taxonomy" id="2681965"/>
    <lineage>
        <taxon>Bacteria</taxon>
        <taxon>Pseudomonadati</taxon>
        <taxon>Bacteroidota</taxon>
        <taxon>Flavobacteriia</taxon>
        <taxon>Flavobacteriales</taxon>
        <taxon>Flavobacteriaceae</taxon>
        <taxon>Winogradskyella</taxon>
    </lineage>
</organism>
<keyword evidence="18" id="KW-1133">Transmembrane helix</keyword>
<evidence type="ECO:0000256" key="16">
    <source>
        <dbReference type="ARBA" id="ARBA00034000"/>
    </source>
</evidence>
<keyword evidence="18" id="KW-0812">Transmembrane</keyword>
<evidence type="ECO:0000259" key="19">
    <source>
        <dbReference type="Pfam" id="PF00905"/>
    </source>
</evidence>
<accession>A0A6L6UBU9</accession>
<comment type="pathway">
    <text evidence="2">Cell wall biogenesis; peptidoglycan biosynthesis.</text>
</comment>
<evidence type="ECO:0000259" key="20">
    <source>
        <dbReference type="Pfam" id="PF00912"/>
    </source>
</evidence>
<name>A0A6L6UBU9_9FLAO</name>
<dbReference type="GO" id="GO:0006508">
    <property type="term" value="P:proteolysis"/>
    <property type="evidence" value="ECO:0007669"/>
    <property type="project" value="UniProtKB-KW"/>
</dbReference>
<evidence type="ECO:0000256" key="7">
    <source>
        <dbReference type="ARBA" id="ARBA00022670"/>
    </source>
</evidence>
<evidence type="ECO:0000256" key="2">
    <source>
        <dbReference type="ARBA" id="ARBA00004752"/>
    </source>
</evidence>
<keyword evidence="5" id="KW-1003">Cell membrane</keyword>
<dbReference type="Gene3D" id="1.10.3810.10">
    <property type="entry name" value="Biosynthetic peptidoglycan transglycosylase-like"/>
    <property type="match status" value="1"/>
</dbReference>
<dbReference type="GO" id="GO:0008658">
    <property type="term" value="F:penicillin binding"/>
    <property type="evidence" value="ECO:0007669"/>
    <property type="project" value="InterPro"/>
</dbReference>
<dbReference type="GO" id="GO:0071555">
    <property type="term" value="P:cell wall organization"/>
    <property type="evidence" value="ECO:0007669"/>
    <property type="project" value="UniProtKB-KW"/>
</dbReference>
<keyword evidence="11" id="KW-0133">Cell shape</keyword>
<dbReference type="Proteomes" id="UP000478208">
    <property type="component" value="Unassembled WGS sequence"/>
</dbReference>
<evidence type="ECO:0000256" key="9">
    <source>
        <dbReference type="ARBA" id="ARBA00022679"/>
    </source>
</evidence>
<evidence type="ECO:0000256" key="13">
    <source>
        <dbReference type="ARBA" id="ARBA00023136"/>
    </source>
</evidence>
<dbReference type="AlphaFoldDB" id="A0A6L6UBU9"/>
<dbReference type="PANTHER" id="PTHR32282">
    <property type="entry name" value="BINDING PROTEIN TRANSPEPTIDASE, PUTATIVE-RELATED"/>
    <property type="match status" value="1"/>
</dbReference>
<comment type="subcellular location">
    <subcellularLocation>
        <location evidence="1">Cell membrane</location>
    </subcellularLocation>
</comment>
<dbReference type="InterPro" id="IPR001460">
    <property type="entry name" value="PCN-bd_Tpept"/>
</dbReference>
<evidence type="ECO:0000256" key="17">
    <source>
        <dbReference type="ARBA" id="ARBA00049902"/>
    </source>
</evidence>
<evidence type="ECO:0000256" key="5">
    <source>
        <dbReference type="ARBA" id="ARBA00022475"/>
    </source>
</evidence>
<evidence type="ECO:0000256" key="15">
    <source>
        <dbReference type="ARBA" id="ARBA00023316"/>
    </source>
</evidence>
<dbReference type="Pfam" id="PF00912">
    <property type="entry name" value="Transgly"/>
    <property type="match status" value="1"/>
</dbReference>
<gene>
    <name evidence="21" type="ORF">GN138_11165</name>
</gene>
<feature type="domain" description="Penicillin-binding protein transpeptidase" evidence="19">
    <location>
        <begin position="441"/>
        <end position="699"/>
    </location>
</feature>
<evidence type="ECO:0000256" key="14">
    <source>
        <dbReference type="ARBA" id="ARBA00023268"/>
    </source>
</evidence>
<dbReference type="GO" id="GO:0030288">
    <property type="term" value="C:outer membrane-bounded periplasmic space"/>
    <property type="evidence" value="ECO:0007669"/>
    <property type="project" value="TreeGrafter"/>
</dbReference>
<protein>
    <submittedName>
        <fullName evidence="21">Penicillin-binding protein</fullName>
    </submittedName>
</protein>
<reference evidence="21 22" key="1">
    <citation type="submission" date="2019-12" db="EMBL/GenBank/DDBJ databases">
        <authorList>
            <person name="Li J."/>
        </authorList>
    </citation>
    <scope>NUCLEOTIDE SEQUENCE [LARGE SCALE GENOMIC DNA]</scope>
    <source>
        <strain evidence="21 22">HL2-2</strain>
    </source>
</reference>
<dbReference type="Pfam" id="PF00905">
    <property type="entry name" value="Transpeptidase"/>
    <property type="match status" value="1"/>
</dbReference>
<evidence type="ECO:0000256" key="12">
    <source>
        <dbReference type="ARBA" id="ARBA00022984"/>
    </source>
</evidence>
<evidence type="ECO:0000256" key="10">
    <source>
        <dbReference type="ARBA" id="ARBA00022801"/>
    </source>
</evidence>
<dbReference type="InterPro" id="IPR001264">
    <property type="entry name" value="Glyco_trans_51"/>
</dbReference>
<dbReference type="Gene3D" id="3.40.710.10">
    <property type="entry name" value="DD-peptidase/beta-lactamase superfamily"/>
    <property type="match status" value="2"/>
</dbReference>
<evidence type="ECO:0000256" key="4">
    <source>
        <dbReference type="ARBA" id="ARBA00007739"/>
    </source>
</evidence>
<keyword evidence="7" id="KW-0645">Protease</keyword>
<evidence type="ECO:0000256" key="6">
    <source>
        <dbReference type="ARBA" id="ARBA00022645"/>
    </source>
</evidence>
<feature type="domain" description="Glycosyl transferase family 51" evidence="20">
    <location>
        <begin position="72"/>
        <end position="249"/>
    </location>
</feature>
<dbReference type="SUPFAM" id="SSF53955">
    <property type="entry name" value="Lysozyme-like"/>
    <property type="match status" value="1"/>
</dbReference>
<comment type="similarity">
    <text evidence="3">In the C-terminal section; belongs to the transpeptidase family.</text>
</comment>
<comment type="catalytic activity">
    <reaction evidence="17">
        <text>[GlcNAc-(1-&gt;4)-Mur2Ac(oyl-L-Ala-gamma-D-Glu-L-Lys-D-Ala-D-Ala)](n)-di-trans,octa-cis-undecaprenyl diphosphate + beta-D-GlcNAc-(1-&gt;4)-Mur2Ac(oyl-L-Ala-gamma-D-Glu-L-Lys-D-Ala-D-Ala)-di-trans,octa-cis-undecaprenyl diphosphate = [GlcNAc-(1-&gt;4)-Mur2Ac(oyl-L-Ala-gamma-D-Glu-L-Lys-D-Ala-D-Ala)](n+1)-di-trans,octa-cis-undecaprenyl diphosphate + di-trans,octa-cis-undecaprenyl diphosphate + H(+)</text>
        <dbReference type="Rhea" id="RHEA:23708"/>
        <dbReference type="Rhea" id="RHEA-COMP:9602"/>
        <dbReference type="Rhea" id="RHEA-COMP:9603"/>
        <dbReference type="ChEBI" id="CHEBI:15378"/>
        <dbReference type="ChEBI" id="CHEBI:58405"/>
        <dbReference type="ChEBI" id="CHEBI:60033"/>
        <dbReference type="ChEBI" id="CHEBI:78435"/>
        <dbReference type="EC" id="2.4.99.28"/>
    </reaction>
</comment>
<dbReference type="EMBL" id="WOWS01000004">
    <property type="protein sequence ID" value="MUU79006.1"/>
    <property type="molecule type" value="Genomic_DNA"/>
</dbReference>
<dbReference type="GO" id="GO:0008360">
    <property type="term" value="P:regulation of cell shape"/>
    <property type="evidence" value="ECO:0007669"/>
    <property type="project" value="UniProtKB-KW"/>
</dbReference>
<keyword evidence="6" id="KW-0121">Carboxypeptidase</keyword>
<comment type="caution">
    <text evidence="21">The sequence shown here is derived from an EMBL/GenBank/DDBJ whole genome shotgun (WGS) entry which is preliminary data.</text>
</comment>
<dbReference type="InterPro" id="IPR012338">
    <property type="entry name" value="Beta-lactam/transpept-like"/>
</dbReference>
<dbReference type="InterPro" id="IPR036950">
    <property type="entry name" value="PBP_transglycosylase"/>
</dbReference>
<keyword evidence="8" id="KW-0328">Glycosyltransferase</keyword>
<evidence type="ECO:0000313" key="21">
    <source>
        <dbReference type="EMBL" id="MUU79006.1"/>
    </source>
</evidence>
<keyword evidence="9" id="KW-0808">Transferase</keyword>
<dbReference type="GO" id="GO:0009002">
    <property type="term" value="F:serine-type D-Ala-D-Ala carboxypeptidase activity"/>
    <property type="evidence" value="ECO:0007669"/>
    <property type="project" value="UniProtKB-EC"/>
</dbReference>
<dbReference type="GO" id="GO:0009252">
    <property type="term" value="P:peptidoglycan biosynthetic process"/>
    <property type="evidence" value="ECO:0007669"/>
    <property type="project" value="UniProtKB-KW"/>
</dbReference>
<dbReference type="PANTHER" id="PTHR32282:SF11">
    <property type="entry name" value="PENICILLIN-BINDING PROTEIN 1B"/>
    <property type="match status" value="1"/>
</dbReference>
<comment type="similarity">
    <text evidence="4">In the N-terminal section; belongs to the glycosyltransferase 51 family.</text>
</comment>
<dbReference type="GO" id="GO:0008955">
    <property type="term" value="F:peptidoglycan glycosyltransferase activity"/>
    <property type="evidence" value="ECO:0007669"/>
    <property type="project" value="UniProtKB-EC"/>
</dbReference>
<dbReference type="InterPro" id="IPR050396">
    <property type="entry name" value="Glycosyltr_51/Transpeptidase"/>
</dbReference>
<evidence type="ECO:0000256" key="1">
    <source>
        <dbReference type="ARBA" id="ARBA00004236"/>
    </source>
</evidence>